<dbReference type="EMBL" id="CP046171">
    <property type="protein sequence ID" value="QIS06608.1"/>
    <property type="molecule type" value="Genomic_DNA"/>
</dbReference>
<evidence type="ECO:0000313" key="2">
    <source>
        <dbReference type="Proteomes" id="UP000501705"/>
    </source>
</evidence>
<protein>
    <submittedName>
        <fullName evidence="1">Abi family protein</fullName>
    </submittedName>
</protein>
<dbReference type="AlphaFoldDB" id="A0A6G9Y076"/>
<dbReference type="Proteomes" id="UP000501705">
    <property type="component" value="Chromosome"/>
</dbReference>
<dbReference type="InterPro" id="IPR011664">
    <property type="entry name" value="Abi_system_AbiD/AbiF-like"/>
</dbReference>
<accession>A0A6G9Y076</accession>
<reference evidence="1 2" key="1">
    <citation type="journal article" date="2019" name="ACS Chem. Biol.">
        <title>Identification and Mobilization of a Cryptic Antibiotic Biosynthesis Gene Locus from a Human-Pathogenic Nocardia Isolate.</title>
        <authorList>
            <person name="Herisse M."/>
            <person name="Ishida K."/>
            <person name="Porter J.L."/>
            <person name="Howden B."/>
            <person name="Hertweck C."/>
            <person name="Stinear T.P."/>
            <person name="Pidot S.J."/>
        </authorList>
    </citation>
    <scope>NUCLEOTIDE SEQUENCE [LARGE SCALE GENOMIC DNA]</scope>
    <source>
        <strain evidence="1 2">AUSMDU00024985</strain>
    </source>
</reference>
<organism evidence="1 2">
    <name type="scientific">Nocardia brasiliensis</name>
    <dbReference type="NCBI Taxonomy" id="37326"/>
    <lineage>
        <taxon>Bacteria</taxon>
        <taxon>Bacillati</taxon>
        <taxon>Actinomycetota</taxon>
        <taxon>Actinomycetes</taxon>
        <taxon>Mycobacteriales</taxon>
        <taxon>Nocardiaceae</taxon>
        <taxon>Nocardia</taxon>
    </lineage>
</organism>
<dbReference type="RefSeq" id="WP_167465625.1">
    <property type="nucleotide sequence ID" value="NZ_CP046171.1"/>
</dbReference>
<sequence length="472" mass="53446">MTTYNKPFKTQIQQLDLLRERGMQITDEAVALQALRNIGYYRLSGYWYIYRDWAQFVSAQGELPEVVVGDHFRPGTTFDRVLRLYEFDRRLRLHVLDAIDRIEVALRVRLGYTLGAGHAFAHLDRAALDEAFTHYDDQNPIASQSLWLSSEHAKWLTGVRRDEDKAKHDFVKHFKAKYGLPLPVWVVTELLTFGSSATLLRGLKQSQRNMIAAGFGIYDEHCDGDGATLTKWIDNLVYLRNTCAHHARLWNHNVVEQLGRLEGTPDLAHAQGTHQRSRIYASLAVLAYLTSQLDPQSTWRTETAAMIRTGLTDVGESYDRIGCPPRWDQEPIWTADYQVPADPLPAEHREILRHFECIGTADVGVIVDRSQNAKRRASAVRYHRARGELLGLLVGNTFRFPTFQFDVAGGCIAPLVAQANVALGAKEDPWRAAAWWSTPTTDADNCAPMNLLLEGKLTRQIINTALIARDVR</sequence>
<proteinExistence type="predicted"/>
<dbReference type="Pfam" id="PF07751">
    <property type="entry name" value="Abi_2"/>
    <property type="match status" value="1"/>
</dbReference>
<evidence type="ECO:0000313" key="1">
    <source>
        <dbReference type="EMBL" id="QIS06608.1"/>
    </source>
</evidence>
<name>A0A6G9Y076_NOCBR</name>
<gene>
    <name evidence="1" type="ORF">F5X71_33735</name>
</gene>